<evidence type="ECO:0000256" key="1">
    <source>
        <dbReference type="SAM" id="Coils"/>
    </source>
</evidence>
<evidence type="ECO:0000313" key="2">
    <source>
        <dbReference type="Proteomes" id="UP000038045"/>
    </source>
</evidence>
<evidence type="ECO:0000313" key="3">
    <source>
        <dbReference type="WBParaSite" id="PTRK_0000113900.1"/>
    </source>
</evidence>
<protein>
    <submittedName>
        <fullName evidence="3">Uncharacterized protein</fullName>
    </submittedName>
</protein>
<dbReference type="WBParaSite" id="PTRK_0000113900.1">
    <property type="protein sequence ID" value="PTRK_0000113900.1"/>
    <property type="gene ID" value="PTRK_0000113900"/>
</dbReference>
<sequence length="184" mass="21295">MKLNPTHSKKHRKIVRNLLISSRTSNKIKTSSVNHIDNSEYDEACNKVKEIISKVDKDWENLESLSKDEIDNNLCRVVLEIADQTSGCGYKMFDRLAGIGEGLKEMEEIIVEHNSMKEKQNELSAEREMLRKKNIQTDRLLKEKEMRNKLLRARLNDLIACQDEFQRRLDSIGDTKDVDCSGTK</sequence>
<dbReference type="AlphaFoldDB" id="A0A0N4Z2P5"/>
<feature type="coiled-coil region" evidence="1">
    <location>
        <begin position="103"/>
        <end position="136"/>
    </location>
</feature>
<keyword evidence="2" id="KW-1185">Reference proteome</keyword>
<organism evidence="2 3">
    <name type="scientific">Parastrongyloides trichosuri</name>
    <name type="common">Possum-specific nematode worm</name>
    <dbReference type="NCBI Taxonomy" id="131310"/>
    <lineage>
        <taxon>Eukaryota</taxon>
        <taxon>Metazoa</taxon>
        <taxon>Ecdysozoa</taxon>
        <taxon>Nematoda</taxon>
        <taxon>Chromadorea</taxon>
        <taxon>Rhabditida</taxon>
        <taxon>Tylenchina</taxon>
        <taxon>Panagrolaimomorpha</taxon>
        <taxon>Strongyloidoidea</taxon>
        <taxon>Strongyloididae</taxon>
        <taxon>Parastrongyloides</taxon>
    </lineage>
</organism>
<keyword evidence="1" id="KW-0175">Coiled coil</keyword>
<proteinExistence type="predicted"/>
<name>A0A0N4Z2P5_PARTI</name>
<reference evidence="3" key="1">
    <citation type="submission" date="2017-02" db="UniProtKB">
        <authorList>
            <consortium name="WormBaseParasite"/>
        </authorList>
    </citation>
    <scope>IDENTIFICATION</scope>
</reference>
<dbReference type="Proteomes" id="UP000038045">
    <property type="component" value="Unplaced"/>
</dbReference>
<accession>A0A0N4Z2P5</accession>